<dbReference type="PROSITE" id="PS01359">
    <property type="entry name" value="ZF_PHD_1"/>
    <property type="match status" value="1"/>
</dbReference>
<feature type="compositionally biased region" description="Basic and acidic residues" evidence="4">
    <location>
        <begin position="296"/>
        <end position="327"/>
    </location>
</feature>
<proteinExistence type="predicted"/>
<evidence type="ECO:0000256" key="2">
    <source>
        <dbReference type="ARBA" id="ARBA00022771"/>
    </source>
</evidence>
<feature type="domain" description="Zinc finger PHD-type" evidence="5">
    <location>
        <begin position="45"/>
        <end position="89"/>
    </location>
</feature>
<feature type="region of interest" description="Disordered" evidence="4">
    <location>
        <begin position="482"/>
        <end position="504"/>
    </location>
</feature>
<accession>A0A433C011</accession>
<dbReference type="Gene3D" id="3.30.40.10">
    <property type="entry name" value="Zinc/RING finger domain, C3HC4 (zinc finger)"/>
    <property type="match status" value="1"/>
</dbReference>
<evidence type="ECO:0000256" key="4">
    <source>
        <dbReference type="SAM" id="MobiDB-lite"/>
    </source>
</evidence>
<dbReference type="Pfam" id="PF20826">
    <property type="entry name" value="PHD_5"/>
    <property type="match status" value="1"/>
</dbReference>
<feature type="region of interest" description="Disordered" evidence="4">
    <location>
        <begin position="121"/>
        <end position="453"/>
    </location>
</feature>
<dbReference type="InterPro" id="IPR001965">
    <property type="entry name" value="Znf_PHD"/>
</dbReference>
<dbReference type="AlphaFoldDB" id="A0A433C011"/>
<dbReference type="SMART" id="SM00249">
    <property type="entry name" value="PHD"/>
    <property type="match status" value="1"/>
</dbReference>
<evidence type="ECO:0000256" key="1">
    <source>
        <dbReference type="ARBA" id="ARBA00022723"/>
    </source>
</evidence>
<organism evidence="6 7">
    <name type="scientific">Jimgerdemannia flammicorona</name>
    <dbReference type="NCBI Taxonomy" id="994334"/>
    <lineage>
        <taxon>Eukaryota</taxon>
        <taxon>Fungi</taxon>
        <taxon>Fungi incertae sedis</taxon>
        <taxon>Mucoromycota</taxon>
        <taxon>Mucoromycotina</taxon>
        <taxon>Endogonomycetes</taxon>
        <taxon>Endogonales</taxon>
        <taxon>Endogonaceae</taxon>
        <taxon>Jimgerdemannia</taxon>
    </lineage>
</organism>
<evidence type="ECO:0000313" key="6">
    <source>
        <dbReference type="EMBL" id="RUP31911.1"/>
    </source>
</evidence>
<feature type="compositionally biased region" description="Low complexity" evidence="4">
    <location>
        <begin position="200"/>
        <end position="209"/>
    </location>
</feature>
<sequence>MTSPRRSRVGNRGGRNPSSRRQIQTTQQQDLTSEEESSDAGSVTRCVCGQQHHVGMMVQCDKCEVWQHCDCVGLEKDDIPDQYYCELCKPENHTIVKGHGRDEPTYLNPLVDHTTFRNKRVYNPHGGKDVTNKTMTTKKRTTMNSRETSVPPSDIISPRSTTSKSHSQDDPSEYMTGRTSKRRRKVDDADHDHDAKPRRSTSPTSSRHPATGRRRETSKSTDDSTASNGATRAKRSHSASPPVASSVTVEEHSYESADEASSSGGGGSGSNAKGKKRRRTDKTASNRRGSTSANDVKVKPDLADERESLADALFVKEELSDVERPLGGDDDDDMNMDHVNKAVLASPEQRKELTPPTSVKANGGVLAPRSQPLRRTPSASRRNLMTNLAKSRENGLTALQDSSYQGSSSRQQSRATTPQPSDLASSSSTGGNDDRERSRCLSPPARVRYPSSRMSLDEMNKRAKQILEYISRMQVEIADDKKEQAKANEEGAMAKSSAGGADTEKEGLVMHVEALSLSEVEVSHDVAVAAAPNILITAATTASTIVNSQPESASSSNSPSPVDIASAIPAATATTTMTSDSHTIHPQPSLSSSSTTSTISSATTTMTSDADLAPGSLTLSASTTGNLTSLEMITRLARELINFQRRFGGHHHDNHAIKAPVSSSALVTTSTTTIAVAANAAAPSTSTLTPPPHHHNTRERGRSERERERSADRRDVVESLLLMSADLGAAFGSLRNAGTRHAEREGNAGTFVRRAEGSVRRTASVTVR</sequence>
<feature type="region of interest" description="Disordered" evidence="4">
    <location>
        <begin position="681"/>
        <end position="714"/>
    </location>
</feature>
<dbReference type="InterPro" id="IPR053051">
    <property type="entry name" value="HDAC_complex_subunit"/>
</dbReference>
<feature type="compositionally biased region" description="Low complexity" evidence="4">
    <location>
        <begin position="589"/>
        <end position="602"/>
    </location>
</feature>
<dbReference type="PANTHER" id="PTHR47793:SF1">
    <property type="entry name" value="HISTONE DEACETYLASE COMPLEX SUBUNIT CTI6"/>
    <property type="match status" value="1"/>
</dbReference>
<feature type="compositionally biased region" description="Low complexity" evidence="4">
    <location>
        <begin position="400"/>
        <end position="413"/>
    </location>
</feature>
<reference evidence="6 7" key="1">
    <citation type="journal article" date="2018" name="New Phytol.">
        <title>Phylogenomics of Endogonaceae and evolution of mycorrhizas within Mucoromycota.</title>
        <authorList>
            <person name="Chang Y."/>
            <person name="Desiro A."/>
            <person name="Na H."/>
            <person name="Sandor L."/>
            <person name="Lipzen A."/>
            <person name="Clum A."/>
            <person name="Barry K."/>
            <person name="Grigoriev I.V."/>
            <person name="Martin F.M."/>
            <person name="Stajich J.E."/>
            <person name="Smith M.E."/>
            <person name="Bonito G."/>
            <person name="Spatafora J.W."/>
        </authorList>
    </citation>
    <scope>NUCLEOTIDE SEQUENCE [LARGE SCALE GENOMIC DNA]</scope>
    <source>
        <strain evidence="6 7">GMNB39</strain>
    </source>
</reference>
<dbReference type="InterPro" id="IPR011011">
    <property type="entry name" value="Znf_FYVE_PHD"/>
</dbReference>
<feature type="compositionally biased region" description="Basic and acidic residues" evidence="4">
    <location>
        <begin position="698"/>
        <end position="714"/>
    </location>
</feature>
<dbReference type="Proteomes" id="UP000268093">
    <property type="component" value="Unassembled WGS sequence"/>
</dbReference>
<keyword evidence="1" id="KW-0479">Metal-binding</keyword>
<dbReference type="OrthoDB" id="79252at2759"/>
<dbReference type="EMBL" id="RBNI01013422">
    <property type="protein sequence ID" value="RUP31911.1"/>
    <property type="molecule type" value="Genomic_DNA"/>
</dbReference>
<dbReference type="InterPro" id="IPR013083">
    <property type="entry name" value="Znf_RING/FYVE/PHD"/>
</dbReference>
<feature type="region of interest" description="Disordered" evidence="4">
    <location>
        <begin position="1"/>
        <end position="37"/>
    </location>
</feature>
<feature type="compositionally biased region" description="Low complexity" evidence="4">
    <location>
        <begin position="238"/>
        <end position="247"/>
    </location>
</feature>
<evidence type="ECO:0000256" key="3">
    <source>
        <dbReference type="ARBA" id="ARBA00022833"/>
    </source>
</evidence>
<feature type="compositionally biased region" description="Basic and acidic residues" evidence="4">
    <location>
        <begin position="185"/>
        <end position="197"/>
    </location>
</feature>
<feature type="compositionally biased region" description="Low complexity" evidence="4">
    <location>
        <begin position="14"/>
        <end position="29"/>
    </location>
</feature>
<dbReference type="PANTHER" id="PTHR47793">
    <property type="entry name" value="HISTONE DEACETYLASE COMPLEX SUBUNIT CTI6"/>
    <property type="match status" value="1"/>
</dbReference>
<feature type="compositionally biased region" description="Polar residues" evidence="4">
    <location>
        <begin position="414"/>
        <end position="431"/>
    </location>
</feature>
<keyword evidence="3" id="KW-0862">Zinc</keyword>
<dbReference type="InterPro" id="IPR019786">
    <property type="entry name" value="Zinc_finger_PHD-type_CS"/>
</dbReference>
<feature type="region of interest" description="Disordered" evidence="4">
    <location>
        <begin position="574"/>
        <end position="602"/>
    </location>
</feature>
<name>A0A433C011_9FUNG</name>
<dbReference type="CDD" id="cd15550">
    <property type="entry name" value="PHD_MLL5"/>
    <property type="match status" value="1"/>
</dbReference>
<evidence type="ECO:0000259" key="5">
    <source>
        <dbReference type="SMART" id="SM00249"/>
    </source>
</evidence>
<evidence type="ECO:0000313" key="7">
    <source>
        <dbReference type="Proteomes" id="UP000268093"/>
    </source>
</evidence>
<dbReference type="GO" id="GO:0008270">
    <property type="term" value="F:zinc ion binding"/>
    <property type="evidence" value="ECO:0007669"/>
    <property type="project" value="UniProtKB-KW"/>
</dbReference>
<keyword evidence="7" id="KW-1185">Reference proteome</keyword>
<comment type="caution">
    <text evidence="6">The sequence shown here is derived from an EMBL/GenBank/DDBJ whole genome shotgun (WGS) entry which is preliminary data.</text>
</comment>
<protein>
    <recommendedName>
        <fullName evidence="5">Zinc finger PHD-type domain-containing protein</fullName>
    </recommendedName>
</protein>
<feature type="compositionally biased region" description="Polar residues" evidence="4">
    <location>
        <begin position="377"/>
        <end position="389"/>
    </location>
</feature>
<feature type="compositionally biased region" description="Basic and acidic residues" evidence="4">
    <location>
        <begin position="213"/>
        <end position="222"/>
    </location>
</feature>
<dbReference type="SUPFAM" id="SSF57903">
    <property type="entry name" value="FYVE/PHD zinc finger"/>
    <property type="match status" value="1"/>
</dbReference>
<gene>
    <name evidence="6" type="ORF">BC936DRAFT_138605</name>
</gene>
<keyword evidence="2" id="KW-0863">Zinc-finger</keyword>